<dbReference type="InterPro" id="IPR014721">
    <property type="entry name" value="Ribsml_uS5_D2-typ_fold_subgr"/>
</dbReference>
<keyword evidence="7" id="KW-0756">Sterol biosynthesis</keyword>
<evidence type="ECO:0000256" key="3">
    <source>
        <dbReference type="ARBA" id="ARBA00022516"/>
    </source>
</evidence>
<evidence type="ECO:0000259" key="15">
    <source>
        <dbReference type="Pfam" id="PF22700"/>
    </source>
</evidence>
<dbReference type="GO" id="GO:0019287">
    <property type="term" value="P:isopentenyl diphosphate biosynthetic process, mevalonate pathway"/>
    <property type="evidence" value="ECO:0007669"/>
    <property type="project" value="TreeGrafter"/>
</dbReference>
<reference evidence="16" key="1">
    <citation type="journal article" date="2022" name="Cell">
        <title>Repeat-based holocentromeres influence genome architecture and karyotype evolution.</title>
        <authorList>
            <person name="Hofstatter P.G."/>
            <person name="Thangavel G."/>
            <person name="Lux T."/>
            <person name="Neumann P."/>
            <person name="Vondrak T."/>
            <person name="Novak P."/>
            <person name="Zhang M."/>
            <person name="Costa L."/>
            <person name="Castellani M."/>
            <person name="Scott A."/>
            <person name="Toegelov H."/>
            <person name="Fuchs J."/>
            <person name="Mata-Sucre Y."/>
            <person name="Dias Y."/>
            <person name="Vanzela A.L.L."/>
            <person name="Huettel B."/>
            <person name="Almeida C.C.S."/>
            <person name="Simkova H."/>
            <person name="Souza G."/>
            <person name="Pedrosa-Harand A."/>
            <person name="Macas J."/>
            <person name="Mayer K.F.X."/>
            <person name="Houben A."/>
            <person name="Marques A."/>
        </authorList>
    </citation>
    <scope>NUCLEOTIDE SEQUENCE</scope>
    <source>
        <strain evidence="16">RhyBre1mFocal</strain>
    </source>
</reference>
<dbReference type="SUPFAM" id="SSF54211">
    <property type="entry name" value="Ribosomal protein S5 domain 2-like"/>
    <property type="match status" value="1"/>
</dbReference>
<evidence type="ECO:0000256" key="7">
    <source>
        <dbReference type="ARBA" id="ARBA00023011"/>
    </source>
</evidence>
<dbReference type="InterPro" id="IPR020568">
    <property type="entry name" value="Ribosomal_Su5_D2-typ_SF"/>
</dbReference>
<evidence type="ECO:0000256" key="12">
    <source>
        <dbReference type="PIRNR" id="PIRNR015950"/>
    </source>
</evidence>
<evidence type="ECO:0000256" key="8">
    <source>
        <dbReference type="ARBA" id="ARBA00023098"/>
    </source>
</evidence>
<dbReference type="GO" id="GO:0016126">
    <property type="term" value="P:sterol biosynthetic process"/>
    <property type="evidence" value="ECO:0007669"/>
    <property type="project" value="UniProtKB-KW"/>
</dbReference>
<evidence type="ECO:0000256" key="9">
    <source>
        <dbReference type="ARBA" id="ARBA00023166"/>
    </source>
</evidence>
<keyword evidence="5 12" id="KW-0067">ATP-binding</keyword>
<comment type="caution">
    <text evidence="16">The sequence shown here is derived from an EMBL/GenBank/DDBJ whole genome shotgun (WGS) entry which is preliminary data.</text>
</comment>
<evidence type="ECO:0000313" key="17">
    <source>
        <dbReference type="Proteomes" id="UP001151287"/>
    </source>
</evidence>
<evidence type="ECO:0000256" key="1">
    <source>
        <dbReference type="ARBA" id="ARBA00008831"/>
    </source>
</evidence>
<feature type="domain" description="Mvd1 C-terminal" evidence="14">
    <location>
        <begin position="249"/>
        <end position="402"/>
    </location>
</feature>
<protein>
    <recommendedName>
        <fullName evidence="2 12">Diphosphomevalonate decarboxylase</fullName>
        <ecNumber evidence="2 12">4.1.1.33</ecNumber>
    </recommendedName>
</protein>
<accession>A0A9P9Z2R5</accession>
<keyword evidence="8 12" id="KW-0443">Lipid metabolism</keyword>
<keyword evidence="6" id="KW-0752">Steroid biosynthesis</keyword>
<dbReference type="InterPro" id="IPR036554">
    <property type="entry name" value="GHMP_kinase_C_sf"/>
</dbReference>
<dbReference type="PANTHER" id="PTHR10977:SF3">
    <property type="entry name" value="DIPHOSPHOMEVALONATE DECARBOXYLASE"/>
    <property type="match status" value="1"/>
</dbReference>
<proteinExistence type="inferred from homology"/>
<dbReference type="FunFam" id="3.30.230.10:FF:000018">
    <property type="entry name" value="Diphosphomevalonate decarboxylase"/>
    <property type="match status" value="1"/>
</dbReference>
<dbReference type="GO" id="GO:0004163">
    <property type="term" value="F:diphosphomevalonate decarboxylase activity"/>
    <property type="evidence" value="ECO:0007669"/>
    <property type="project" value="UniProtKB-EC"/>
</dbReference>
<evidence type="ECO:0000313" key="16">
    <source>
        <dbReference type="EMBL" id="KAJ1680921.1"/>
    </source>
</evidence>
<dbReference type="AlphaFoldDB" id="A0A9P9Z2R5"/>
<evidence type="ECO:0000256" key="10">
    <source>
        <dbReference type="ARBA" id="ARBA00023221"/>
    </source>
</evidence>
<dbReference type="GO" id="GO:0005829">
    <property type="term" value="C:cytosol"/>
    <property type="evidence" value="ECO:0007669"/>
    <property type="project" value="TreeGrafter"/>
</dbReference>
<evidence type="ECO:0000256" key="4">
    <source>
        <dbReference type="ARBA" id="ARBA00022741"/>
    </source>
</evidence>
<dbReference type="SUPFAM" id="SSF55060">
    <property type="entry name" value="GHMP Kinase, C-terminal domain"/>
    <property type="match status" value="1"/>
</dbReference>
<dbReference type="Pfam" id="PF22700">
    <property type="entry name" value="MVD-like_N"/>
    <property type="match status" value="1"/>
</dbReference>
<keyword evidence="17" id="KW-1185">Reference proteome</keyword>
<dbReference type="PIRSF" id="PIRSF015950">
    <property type="entry name" value="Mev_P_decrbx"/>
    <property type="match status" value="1"/>
</dbReference>
<name>A0A9P9Z2R5_9POAL</name>
<dbReference type="InterPro" id="IPR053859">
    <property type="entry name" value="MVD-like_N"/>
</dbReference>
<keyword evidence="11 12" id="KW-0456">Lyase</keyword>
<keyword evidence="4 12" id="KW-0547">Nucleotide-binding</keyword>
<evidence type="ECO:0000256" key="2">
    <source>
        <dbReference type="ARBA" id="ARBA00012296"/>
    </source>
</evidence>
<comment type="catalytic activity">
    <reaction evidence="12">
        <text>(R)-5-diphosphomevalonate + ATP = isopentenyl diphosphate + ADP + phosphate + CO2</text>
        <dbReference type="Rhea" id="RHEA:23732"/>
        <dbReference type="ChEBI" id="CHEBI:16526"/>
        <dbReference type="ChEBI" id="CHEBI:30616"/>
        <dbReference type="ChEBI" id="CHEBI:43474"/>
        <dbReference type="ChEBI" id="CHEBI:57557"/>
        <dbReference type="ChEBI" id="CHEBI:128769"/>
        <dbReference type="ChEBI" id="CHEBI:456216"/>
        <dbReference type="EC" id="4.1.1.33"/>
    </reaction>
</comment>
<dbReference type="Gene3D" id="3.30.70.890">
    <property type="entry name" value="GHMP kinase, C-terminal domain"/>
    <property type="match status" value="1"/>
</dbReference>
<feature type="domain" description="Diphosphomevalonate decarboxylase-like N-terminal" evidence="15">
    <location>
        <begin position="12"/>
        <end position="158"/>
    </location>
</feature>
<dbReference type="EC" id="4.1.1.33" evidence="2 12"/>
<evidence type="ECO:0000259" key="14">
    <source>
        <dbReference type="Pfam" id="PF18376"/>
    </source>
</evidence>
<dbReference type="Proteomes" id="UP001151287">
    <property type="component" value="Unassembled WGS sequence"/>
</dbReference>
<dbReference type="OrthoDB" id="10253702at2759"/>
<dbReference type="Pfam" id="PF18376">
    <property type="entry name" value="MDD_C"/>
    <property type="match status" value="1"/>
</dbReference>
<dbReference type="EMBL" id="JAMQYH010001286">
    <property type="protein sequence ID" value="KAJ1680921.1"/>
    <property type="molecule type" value="Genomic_DNA"/>
</dbReference>
<dbReference type="Gene3D" id="3.30.230.10">
    <property type="match status" value="1"/>
</dbReference>
<keyword evidence="10" id="KW-0753">Steroid metabolism</keyword>
<keyword evidence="3" id="KW-0444">Lipid biosynthesis</keyword>
<evidence type="ECO:0000256" key="6">
    <source>
        <dbReference type="ARBA" id="ARBA00022955"/>
    </source>
</evidence>
<dbReference type="InterPro" id="IPR005935">
    <property type="entry name" value="Mev_decarb"/>
</dbReference>
<organism evidence="16 17">
    <name type="scientific">Rhynchospora breviuscula</name>
    <dbReference type="NCBI Taxonomy" id="2022672"/>
    <lineage>
        <taxon>Eukaryota</taxon>
        <taxon>Viridiplantae</taxon>
        <taxon>Streptophyta</taxon>
        <taxon>Embryophyta</taxon>
        <taxon>Tracheophyta</taxon>
        <taxon>Spermatophyta</taxon>
        <taxon>Magnoliopsida</taxon>
        <taxon>Liliopsida</taxon>
        <taxon>Poales</taxon>
        <taxon>Cyperaceae</taxon>
        <taxon>Cyperoideae</taxon>
        <taxon>Rhynchosporeae</taxon>
        <taxon>Rhynchospora</taxon>
    </lineage>
</organism>
<dbReference type="PANTHER" id="PTHR10977">
    <property type="entry name" value="DIPHOSPHOMEVALONATE DECARBOXYLASE"/>
    <property type="match status" value="1"/>
</dbReference>
<gene>
    <name evidence="16" type="ORF">LUZ63_023857</name>
</gene>
<evidence type="ECO:0000256" key="11">
    <source>
        <dbReference type="ARBA" id="ARBA00023239"/>
    </source>
</evidence>
<comment type="similarity">
    <text evidence="1 12">Belongs to the diphosphomevalonate decarboxylase family.</text>
</comment>
<feature type="region of interest" description="Disordered" evidence="13">
    <location>
        <begin position="198"/>
        <end position="218"/>
    </location>
</feature>
<dbReference type="InterPro" id="IPR041431">
    <property type="entry name" value="Mvd1_C"/>
</dbReference>
<evidence type="ECO:0000256" key="5">
    <source>
        <dbReference type="ARBA" id="ARBA00022840"/>
    </source>
</evidence>
<sequence length="427" mass="46290">MSSTIYQATCSAPVNIAVIKYWGKRDTSLILPTNDSLSVTLDQDHLRSVTTARADASFDGQDRLWLNGEEEVIKPDGRLRRCIDEMKKLRQAKEAKDASLPKLSEWAVRVCSENNFPTAAGLASSASGFAALIASLAALYEPAARGVHFRALAHCSSGQWLGLPFALWWLRRMAGRRAGLGSGQSGCRSRTAVALARPAGAHLRRQRRQEGHPLDGGYAAHRADLASAPAPHQGRRAPAHEGHLGRHPEQDFDTFANITMADSNNFHACCLDTAPPIFYMNDVSRAIVQLTEELNRASEAEGKGKLAAYTYDAGPNAVLYAPKANMPTILQTIRHYFPNADFDDTFDLLGKGANASHRGAQDAVALPQSLPAAFNSNVIPVHEAGAVRRLIHTQVGDGPRVLERGLGAESLLTEQGEPVRLQRAKRA</sequence>
<dbReference type="GO" id="GO:0005524">
    <property type="term" value="F:ATP binding"/>
    <property type="evidence" value="ECO:0007669"/>
    <property type="project" value="UniProtKB-UniRule"/>
</dbReference>
<evidence type="ECO:0000256" key="13">
    <source>
        <dbReference type="SAM" id="MobiDB-lite"/>
    </source>
</evidence>
<keyword evidence="9" id="KW-1207">Sterol metabolism</keyword>